<organism evidence="2 3">
    <name type="scientific">Nicotiana attenuata</name>
    <name type="common">Coyote tobacco</name>
    <dbReference type="NCBI Taxonomy" id="49451"/>
    <lineage>
        <taxon>Eukaryota</taxon>
        <taxon>Viridiplantae</taxon>
        <taxon>Streptophyta</taxon>
        <taxon>Embryophyta</taxon>
        <taxon>Tracheophyta</taxon>
        <taxon>Spermatophyta</taxon>
        <taxon>Magnoliopsida</taxon>
        <taxon>eudicotyledons</taxon>
        <taxon>Gunneridae</taxon>
        <taxon>Pentapetalae</taxon>
        <taxon>asterids</taxon>
        <taxon>lamiids</taxon>
        <taxon>Solanales</taxon>
        <taxon>Solanaceae</taxon>
        <taxon>Nicotianoideae</taxon>
        <taxon>Nicotianeae</taxon>
        <taxon>Nicotiana</taxon>
    </lineage>
</organism>
<proteinExistence type="predicted"/>
<feature type="compositionally biased region" description="Polar residues" evidence="1">
    <location>
        <begin position="59"/>
        <end position="71"/>
    </location>
</feature>
<sequence length="124" mass="14127">MRTRGRNRLVIEQDDDEDVRPYIEHLMDGQNHSATQPYIEQLMDNQNSSKDKAHDDQSCDLNSSAGGTEVQQNDDESALASIHDSTTEKLERDKKKNMQNKLEKLTRLLGGRGCEWRAVGEENP</sequence>
<keyword evidence="3" id="KW-1185">Reference proteome</keyword>
<comment type="caution">
    <text evidence="2">The sequence shown here is derived from an EMBL/GenBank/DDBJ whole genome shotgun (WGS) entry which is preliminary data.</text>
</comment>
<evidence type="ECO:0000313" key="2">
    <source>
        <dbReference type="EMBL" id="OIT06343.1"/>
    </source>
</evidence>
<dbReference type="Gramene" id="OIT06343">
    <property type="protein sequence ID" value="OIT06343"/>
    <property type="gene ID" value="A4A49_54095"/>
</dbReference>
<dbReference type="Proteomes" id="UP000187609">
    <property type="component" value="Unassembled WGS sequence"/>
</dbReference>
<dbReference type="EMBL" id="MJEQ01037184">
    <property type="protein sequence ID" value="OIT06343.1"/>
    <property type="molecule type" value="Genomic_DNA"/>
</dbReference>
<protein>
    <submittedName>
        <fullName evidence="2">Uncharacterized protein</fullName>
    </submittedName>
</protein>
<accession>A0A1J6J944</accession>
<gene>
    <name evidence="2" type="ORF">A4A49_54095</name>
</gene>
<evidence type="ECO:0000313" key="3">
    <source>
        <dbReference type="Proteomes" id="UP000187609"/>
    </source>
</evidence>
<evidence type="ECO:0000256" key="1">
    <source>
        <dbReference type="SAM" id="MobiDB-lite"/>
    </source>
</evidence>
<name>A0A1J6J944_NICAT</name>
<dbReference type="AlphaFoldDB" id="A0A1J6J944"/>
<dbReference type="STRING" id="49451.A0A1J6J944"/>
<reference evidence="2" key="1">
    <citation type="submission" date="2016-11" db="EMBL/GenBank/DDBJ databases">
        <title>The genome of Nicotiana attenuata.</title>
        <authorList>
            <person name="Xu S."/>
            <person name="Brockmoeller T."/>
            <person name="Gaquerel E."/>
            <person name="Navarro A."/>
            <person name="Kuhl H."/>
            <person name="Gase K."/>
            <person name="Ling Z."/>
            <person name="Zhou W."/>
            <person name="Kreitzer C."/>
            <person name="Stanke M."/>
            <person name="Tang H."/>
            <person name="Lyons E."/>
            <person name="Pandey P."/>
            <person name="Pandey S.P."/>
            <person name="Timmermann B."/>
            <person name="Baldwin I.T."/>
        </authorList>
    </citation>
    <scope>NUCLEOTIDE SEQUENCE [LARGE SCALE GENOMIC DNA]</scope>
    <source>
        <strain evidence="2">UT</strain>
    </source>
</reference>
<feature type="compositionally biased region" description="Basic and acidic residues" evidence="1">
    <location>
        <begin position="85"/>
        <end position="101"/>
    </location>
</feature>
<feature type="region of interest" description="Disordered" evidence="1">
    <location>
        <begin position="44"/>
        <end position="101"/>
    </location>
</feature>